<gene>
    <name evidence="2" type="ORF">Dda_8247</name>
</gene>
<evidence type="ECO:0000313" key="2">
    <source>
        <dbReference type="EMBL" id="KAJ6257358.1"/>
    </source>
</evidence>
<protein>
    <submittedName>
        <fullName evidence="2">Uncharacterized protein</fullName>
    </submittedName>
</protein>
<name>A0AAD6IRM7_DREDA</name>
<organism evidence="2 3">
    <name type="scientific">Drechslerella dactyloides</name>
    <name type="common">Nematode-trapping fungus</name>
    <name type="synonym">Arthrobotrys dactyloides</name>
    <dbReference type="NCBI Taxonomy" id="74499"/>
    <lineage>
        <taxon>Eukaryota</taxon>
        <taxon>Fungi</taxon>
        <taxon>Dikarya</taxon>
        <taxon>Ascomycota</taxon>
        <taxon>Pezizomycotina</taxon>
        <taxon>Orbiliomycetes</taxon>
        <taxon>Orbiliales</taxon>
        <taxon>Orbiliaceae</taxon>
        <taxon>Drechslerella</taxon>
    </lineage>
</organism>
<comment type="caution">
    <text evidence="2">The sequence shown here is derived from an EMBL/GenBank/DDBJ whole genome shotgun (WGS) entry which is preliminary data.</text>
</comment>
<dbReference type="Proteomes" id="UP001221413">
    <property type="component" value="Unassembled WGS sequence"/>
</dbReference>
<accession>A0AAD6IRM7</accession>
<evidence type="ECO:0000313" key="3">
    <source>
        <dbReference type="Proteomes" id="UP001221413"/>
    </source>
</evidence>
<dbReference type="EMBL" id="JAQGDS010000011">
    <property type="protein sequence ID" value="KAJ6257358.1"/>
    <property type="molecule type" value="Genomic_DNA"/>
</dbReference>
<evidence type="ECO:0000256" key="1">
    <source>
        <dbReference type="SAM" id="MobiDB-lite"/>
    </source>
</evidence>
<feature type="region of interest" description="Disordered" evidence="1">
    <location>
        <begin position="1"/>
        <end position="62"/>
    </location>
</feature>
<reference evidence="2" key="1">
    <citation type="submission" date="2023-01" db="EMBL/GenBank/DDBJ databases">
        <title>The chitinases involved in constricting ring structure development in the nematode-trapping fungus Drechslerella dactyloides.</title>
        <authorList>
            <person name="Wang R."/>
            <person name="Zhang L."/>
            <person name="Tang P."/>
            <person name="Li S."/>
            <person name="Liang L."/>
        </authorList>
    </citation>
    <scope>NUCLEOTIDE SEQUENCE</scope>
    <source>
        <strain evidence="2">YMF1.00031</strain>
    </source>
</reference>
<dbReference type="AlphaFoldDB" id="A0AAD6IRM7"/>
<proteinExistence type="predicted"/>
<sequence>MRPSAPLGTTLYPAGKKQRCDGFAPPKKPRQRQTTRKMTLSPSNAADKRRHNTFRSSADAGV</sequence>
<keyword evidence="3" id="KW-1185">Reference proteome</keyword>